<organism evidence="6 7">
    <name type="scientific">Kutzneria albida DSM 43870</name>
    <dbReference type="NCBI Taxonomy" id="1449976"/>
    <lineage>
        <taxon>Bacteria</taxon>
        <taxon>Bacillati</taxon>
        <taxon>Actinomycetota</taxon>
        <taxon>Actinomycetes</taxon>
        <taxon>Pseudonocardiales</taxon>
        <taxon>Pseudonocardiaceae</taxon>
        <taxon>Kutzneria</taxon>
    </lineage>
</organism>
<dbReference type="GO" id="GO:0003700">
    <property type="term" value="F:DNA-binding transcription factor activity"/>
    <property type="evidence" value="ECO:0007669"/>
    <property type="project" value="TreeGrafter"/>
</dbReference>
<dbReference type="HOGENOM" id="CLU_069356_40_3_11"/>
<evidence type="ECO:0000259" key="5">
    <source>
        <dbReference type="PROSITE" id="PS50977"/>
    </source>
</evidence>
<dbReference type="InterPro" id="IPR025996">
    <property type="entry name" value="MT1864/Rv1816-like_C"/>
</dbReference>
<dbReference type="SUPFAM" id="SSF48498">
    <property type="entry name" value="Tetracyclin repressor-like, C-terminal domain"/>
    <property type="match status" value="1"/>
</dbReference>
<evidence type="ECO:0000256" key="2">
    <source>
        <dbReference type="ARBA" id="ARBA00023125"/>
    </source>
</evidence>
<dbReference type="GO" id="GO:0000976">
    <property type="term" value="F:transcription cis-regulatory region binding"/>
    <property type="evidence" value="ECO:0007669"/>
    <property type="project" value="TreeGrafter"/>
</dbReference>
<evidence type="ECO:0000256" key="3">
    <source>
        <dbReference type="ARBA" id="ARBA00023163"/>
    </source>
</evidence>
<keyword evidence="2 4" id="KW-0238">DNA-binding</keyword>
<dbReference type="Pfam" id="PF13305">
    <property type="entry name" value="TetR_C_33"/>
    <property type="match status" value="1"/>
</dbReference>
<keyword evidence="3" id="KW-0804">Transcription</keyword>
<dbReference type="PANTHER" id="PTHR30055:SF243">
    <property type="entry name" value="HTH-TYPE TRANSCRIPTIONAL REGULATOR RV1816"/>
    <property type="match status" value="1"/>
</dbReference>
<dbReference type="InterPro" id="IPR036271">
    <property type="entry name" value="Tet_transcr_reg_TetR-rel_C_sf"/>
</dbReference>
<dbReference type="PATRIC" id="fig|1449976.3.peg.1868"/>
<gene>
    <name evidence="6" type="ORF">KALB_1872</name>
</gene>
<dbReference type="OrthoDB" id="8222629at2"/>
<protein>
    <submittedName>
        <fullName evidence="6">TetR family transcription regulator</fullName>
    </submittedName>
</protein>
<feature type="domain" description="HTH tetR-type" evidence="5">
    <location>
        <begin position="15"/>
        <end position="76"/>
    </location>
</feature>
<reference evidence="6 7" key="1">
    <citation type="journal article" date="2014" name="BMC Genomics">
        <title>Complete genome sequence of producer of the glycopeptide antibiotic Aculeximycin Kutzneria albida DSM 43870T, a representative of minor genus of Pseudonocardiaceae.</title>
        <authorList>
            <person name="Rebets Y."/>
            <person name="Tokovenko B."/>
            <person name="Lushchyk I."/>
            <person name="Ruckert C."/>
            <person name="Zaburannyi N."/>
            <person name="Bechthold A."/>
            <person name="Kalinowski J."/>
            <person name="Luzhetskyy A."/>
        </authorList>
    </citation>
    <scope>NUCLEOTIDE SEQUENCE [LARGE SCALE GENOMIC DNA]</scope>
    <source>
        <strain evidence="6">DSM 43870</strain>
    </source>
</reference>
<dbReference type="InterPro" id="IPR050109">
    <property type="entry name" value="HTH-type_TetR-like_transc_reg"/>
</dbReference>
<name>W5W320_9PSEU</name>
<feature type="DNA-binding region" description="H-T-H motif" evidence="4">
    <location>
        <begin position="39"/>
        <end position="58"/>
    </location>
</feature>
<dbReference type="PROSITE" id="PS50977">
    <property type="entry name" value="HTH_TETR_2"/>
    <property type="match status" value="1"/>
</dbReference>
<keyword evidence="1" id="KW-0805">Transcription regulation</keyword>
<proteinExistence type="predicted"/>
<evidence type="ECO:0000313" key="6">
    <source>
        <dbReference type="EMBL" id="AHH95242.1"/>
    </source>
</evidence>
<dbReference type="KEGG" id="kal:KALB_1872"/>
<dbReference type="InterPro" id="IPR009057">
    <property type="entry name" value="Homeodomain-like_sf"/>
</dbReference>
<dbReference type="Proteomes" id="UP000019225">
    <property type="component" value="Chromosome"/>
</dbReference>
<dbReference type="eggNOG" id="COG1309">
    <property type="taxonomic scope" value="Bacteria"/>
</dbReference>
<dbReference type="PANTHER" id="PTHR30055">
    <property type="entry name" value="HTH-TYPE TRANSCRIPTIONAL REGULATOR RUTR"/>
    <property type="match status" value="1"/>
</dbReference>
<evidence type="ECO:0000313" key="7">
    <source>
        <dbReference type="Proteomes" id="UP000019225"/>
    </source>
</evidence>
<accession>W5W320</accession>
<dbReference type="AlphaFoldDB" id="W5W320"/>
<dbReference type="SUPFAM" id="SSF46689">
    <property type="entry name" value="Homeodomain-like"/>
    <property type="match status" value="1"/>
</dbReference>
<sequence>MTTPHRPRNPRGHGKRLRTEILTAATELLDTGGDERTVTLRAVACRVGIAPPSIYPHFLDQSAIMLAVVRQSFAELTHRLRAAAAAVVDPRQRLHALCRAYLEYAQKYPQRYRVMFGDLWHPVVDGGVTPDEVTTMGAEAMRLLVDSLAACVASGHSASRDPAVDAIALWLGLHGLAHQRAVASWYPWPADIAQRVAIPLARLVNAR</sequence>
<evidence type="ECO:0000256" key="4">
    <source>
        <dbReference type="PROSITE-ProRule" id="PRU00335"/>
    </source>
</evidence>
<dbReference type="STRING" id="1449976.KALB_1872"/>
<evidence type="ECO:0000256" key="1">
    <source>
        <dbReference type="ARBA" id="ARBA00023015"/>
    </source>
</evidence>
<keyword evidence="7" id="KW-1185">Reference proteome</keyword>
<dbReference type="EMBL" id="CP007155">
    <property type="protein sequence ID" value="AHH95242.1"/>
    <property type="molecule type" value="Genomic_DNA"/>
</dbReference>
<dbReference type="Gene3D" id="1.10.357.10">
    <property type="entry name" value="Tetracycline Repressor, domain 2"/>
    <property type="match status" value="1"/>
</dbReference>
<dbReference type="InterPro" id="IPR001647">
    <property type="entry name" value="HTH_TetR"/>
</dbReference>
<dbReference type="RefSeq" id="WP_030108655.1">
    <property type="nucleotide sequence ID" value="NZ_CP007155.1"/>
</dbReference>